<dbReference type="NCBIfam" id="TIGR01537">
    <property type="entry name" value="portal_HK97"/>
    <property type="match status" value="1"/>
</dbReference>
<sequence>MNRSSALGLSATWACVSFWAGNTASLPLYVQRPGPGGVAVNDYEHPLHELLHDSPNYDQSAFDFWEFMAASIELHGNAYAEMIFGTNGRLVALEPILCPDRVQVRRLRNRDLEYRWTADNRSRVETQQRVLHIRGFGGNALGGVSPLAVCRGTFSGAVSVDRAAAAMFVNGVQSSGVLSTDNVLNATQRKELEDLLIEKFMGARNAGRPMLLDNKLTWQQLSINPVDAEMLESRRFSVEDICRVFEVDPHLVGQTVGNTTLGSSITEQTNSVMKFKMRKRLKRIEGALGKQLLSRADRRAGIAIRFNVEAFLRADSGGRADYYQKMQPFMTVNEVRALEGLPPVPGGDVIYRQMQDVALGEQPPSPEKQ</sequence>
<evidence type="ECO:0000313" key="2">
    <source>
        <dbReference type="Proteomes" id="UP000076609"/>
    </source>
</evidence>
<keyword evidence="2" id="KW-1185">Reference proteome</keyword>
<name>A0ABR5YDS3_9SPHN</name>
<dbReference type="EMBL" id="LQQO01000008">
    <property type="protein sequence ID" value="KZE16337.1"/>
    <property type="molecule type" value="Genomic_DNA"/>
</dbReference>
<comment type="caution">
    <text evidence="1">The sequence shown here is derived from an EMBL/GenBank/DDBJ whole genome shotgun (WGS) entry which is preliminary data.</text>
</comment>
<proteinExistence type="predicted"/>
<dbReference type="Pfam" id="PF04860">
    <property type="entry name" value="Phage_portal"/>
    <property type="match status" value="1"/>
</dbReference>
<evidence type="ECO:0000313" key="1">
    <source>
        <dbReference type="EMBL" id="KZE16337.1"/>
    </source>
</evidence>
<protein>
    <recommendedName>
        <fullName evidence="3">Phage portal protein</fullName>
    </recommendedName>
</protein>
<dbReference type="Proteomes" id="UP000076609">
    <property type="component" value="Unassembled WGS sequence"/>
</dbReference>
<gene>
    <name evidence="1" type="ORF">AVT10_11985</name>
</gene>
<reference evidence="2" key="1">
    <citation type="submission" date="2016-01" db="EMBL/GenBank/DDBJ databases">
        <title>Draft genome of Chromobacterium sp. F49.</title>
        <authorList>
            <person name="Hong K.W."/>
        </authorList>
    </citation>
    <scope>NUCLEOTIDE SEQUENCE [LARGE SCALE GENOMIC DNA]</scope>
    <source>
        <strain evidence="2">CN3</strain>
    </source>
</reference>
<organism evidence="1 2">
    <name type="scientific">Sphingomonas hankookensis</name>
    <dbReference type="NCBI Taxonomy" id="563996"/>
    <lineage>
        <taxon>Bacteria</taxon>
        <taxon>Pseudomonadati</taxon>
        <taxon>Pseudomonadota</taxon>
        <taxon>Alphaproteobacteria</taxon>
        <taxon>Sphingomonadales</taxon>
        <taxon>Sphingomonadaceae</taxon>
        <taxon>Sphingomonas</taxon>
    </lineage>
</organism>
<accession>A0ABR5YDS3</accession>
<evidence type="ECO:0008006" key="3">
    <source>
        <dbReference type="Google" id="ProtNLM"/>
    </source>
</evidence>
<dbReference type="InterPro" id="IPR006944">
    <property type="entry name" value="Phage/GTA_portal"/>
</dbReference>
<dbReference type="InterPro" id="IPR006427">
    <property type="entry name" value="Portal_HK97"/>
</dbReference>